<gene>
    <name evidence="2" type="ORF">AVEN_212780_1</name>
</gene>
<feature type="region of interest" description="Disordered" evidence="1">
    <location>
        <begin position="29"/>
        <end position="60"/>
    </location>
</feature>
<organism evidence="2 3">
    <name type="scientific">Araneus ventricosus</name>
    <name type="common">Orbweaver spider</name>
    <name type="synonym">Epeira ventricosa</name>
    <dbReference type="NCBI Taxonomy" id="182803"/>
    <lineage>
        <taxon>Eukaryota</taxon>
        <taxon>Metazoa</taxon>
        <taxon>Ecdysozoa</taxon>
        <taxon>Arthropoda</taxon>
        <taxon>Chelicerata</taxon>
        <taxon>Arachnida</taxon>
        <taxon>Araneae</taxon>
        <taxon>Araneomorphae</taxon>
        <taxon>Entelegynae</taxon>
        <taxon>Araneoidea</taxon>
        <taxon>Araneidae</taxon>
        <taxon>Araneus</taxon>
    </lineage>
</organism>
<accession>A0A4Y2RYG0</accession>
<dbReference type="EMBL" id="BGPR01018750">
    <property type="protein sequence ID" value="GBN80040.1"/>
    <property type="molecule type" value="Genomic_DNA"/>
</dbReference>
<name>A0A4Y2RYG0_ARAVE</name>
<sequence length="60" mass="6596">AAGLVEKGSLRQGFETRFLLRGLSCIEPVEPSSQREPKHSPRGAGSLERRTADHVLFSSF</sequence>
<comment type="caution">
    <text evidence="2">The sequence shown here is derived from an EMBL/GenBank/DDBJ whole genome shotgun (WGS) entry which is preliminary data.</text>
</comment>
<evidence type="ECO:0000313" key="2">
    <source>
        <dbReference type="EMBL" id="GBN80040.1"/>
    </source>
</evidence>
<keyword evidence="3" id="KW-1185">Reference proteome</keyword>
<protein>
    <submittedName>
        <fullName evidence="2">Uncharacterized protein</fullName>
    </submittedName>
</protein>
<reference evidence="2 3" key="1">
    <citation type="journal article" date="2019" name="Sci. Rep.">
        <title>Orb-weaving spider Araneus ventricosus genome elucidates the spidroin gene catalogue.</title>
        <authorList>
            <person name="Kono N."/>
            <person name="Nakamura H."/>
            <person name="Ohtoshi R."/>
            <person name="Moran D.A.P."/>
            <person name="Shinohara A."/>
            <person name="Yoshida Y."/>
            <person name="Fujiwara M."/>
            <person name="Mori M."/>
            <person name="Tomita M."/>
            <person name="Arakawa K."/>
        </authorList>
    </citation>
    <scope>NUCLEOTIDE SEQUENCE [LARGE SCALE GENOMIC DNA]</scope>
</reference>
<proteinExistence type="predicted"/>
<evidence type="ECO:0000313" key="3">
    <source>
        <dbReference type="Proteomes" id="UP000499080"/>
    </source>
</evidence>
<dbReference type="Proteomes" id="UP000499080">
    <property type="component" value="Unassembled WGS sequence"/>
</dbReference>
<feature type="non-terminal residue" evidence="2">
    <location>
        <position position="1"/>
    </location>
</feature>
<evidence type="ECO:0000256" key="1">
    <source>
        <dbReference type="SAM" id="MobiDB-lite"/>
    </source>
</evidence>
<dbReference type="AlphaFoldDB" id="A0A4Y2RYG0"/>